<dbReference type="GO" id="GO:0016757">
    <property type="term" value="F:glycosyltransferase activity"/>
    <property type="evidence" value="ECO:0007669"/>
    <property type="project" value="TreeGrafter"/>
</dbReference>
<keyword evidence="3" id="KW-0808">Transferase</keyword>
<dbReference type="STRING" id="381306.AN478_07570"/>
<reference evidence="4" key="1">
    <citation type="submission" date="2016-10" db="EMBL/GenBank/DDBJ databases">
        <authorList>
            <person name="Varghese N."/>
        </authorList>
    </citation>
    <scope>NUCLEOTIDE SEQUENCE [LARGE SCALE GENOMIC DNA]</scope>
    <source>
        <strain evidence="4">HL 19</strain>
    </source>
</reference>
<dbReference type="EMBL" id="FMUN01000003">
    <property type="protein sequence ID" value="SCY12597.1"/>
    <property type="molecule type" value="Genomic_DNA"/>
</dbReference>
<proteinExistence type="predicted"/>
<dbReference type="AlphaFoldDB" id="A0A0P9CAK4"/>
<dbReference type="Pfam" id="PF13692">
    <property type="entry name" value="Glyco_trans_1_4"/>
    <property type="match status" value="1"/>
</dbReference>
<dbReference type="PATRIC" id="fig|381306.5.peg.153"/>
<evidence type="ECO:0000313" key="3">
    <source>
        <dbReference type="EMBL" id="SCY12597.1"/>
    </source>
</evidence>
<dbReference type="PANTHER" id="PTHR12526:SF638">
    <property type="entry name" value="SPORE COAT PROTEIN SA"/>
    <property type="match status" value="1"/>
</dbReference>
<protein>
    <submittedName>
        <fullName evidence="3">Glycosyltransferase involved in cell wall bisynthesis</fullName>
    </submittedName>
</protein>
<name>A0A0P9CAK4_9GAMM</name>
<dbReference type="Proteomes" id="UP000183104">
    <property type="component" value="Unassembled WGS sequence"/>
</dbReference>
<evidence type="ECO:0000259" key="2">
    <source>
        <dbReference type="Pfam" id="PF13439"/>
    </source>
</evidence>
<dbReference type="PANTHER" id="PTHR12526">
    <property type="entry name" value="GLYCOSYLTRANSFERASE"/>
    <property type="match status" value="1"/>
</dbReference>
<feature type="region of interest" description="Disordered" evidence="1">
    <location>
        <begin position="1"/>
        <end position="25"/>
    </location>
</feature>
<dbReference type="SUPFAM" id="SSF53756">
    <property type="entry name" value="UDP-Glycosyltransferase/glycogen phosphorylase"/>
    <property type="match status" value="1"/>
</dbReference>
<accession>A0A0P9CAK4</accession>
<feature type="compositionally biased region" description="Basic and acidic residues" evidence="1">
    <location>
        <begin position="1"/>
        <end position="24"/>
    </location>
</feature>
<organism evidence="3 4">
    <name type="scientific">Thiohalorhabdus denitrificans</name>
    <dbReference type="NCBI Taxonomy" id="381306"/>
    <lineage>
        <taxon>Bacteria</taxon>
        <taxon>Pseudomonadati</taxon>
        <taxon>Pseudomonadota</taxon>
        <taxon>Gammaproteobacteria</taxon>
        <taxon>Thiohalorhabdales</taxon>
        <taxon>Thiohalorhabdaceae</taxon>
        <taxon>Thiohalorhabdus</taxon>
    </lineage>
</organism>
<gene>
    <name evidence="3" type="ORF">SAMN05661077_1280</name>
</gene>
<feature type="domain" description="Glycosyltransferase subfamily 4-like N-terminal" evidence="2">
    <location>
        <begin position="154"/>
        <end position="278"/>
    </location>
</feature>
<dbReference type="InterPro" id="IPR028098">
    <property type="entry name" value="Glyco_trans_4-like_N"/>
</dbReference>
<dbReference type="RefSeq" id="WP_054966009.1">
    <property type="nucleotide sequence ID" value="NZ_FMUN01000003.1"/>
</dbReference>
<sequence>MNEGRTRRDPQAHHPGEEEGKGPETDIGTLLIVTSDFPPLAGTNTQRVQSFVRHLPDFGWRCRVITRAVEDMGWIDSGELAHLPPDLAIERVPSPDPFAVRRRRLGARPYDIHAAGEAEWTPSREEAGQGAGIAERARKAVSQWLHDGLDYGWYVPDSSRPWADAAARRGVRIAGEGGADVLLTSCPSYSSHVAGLKIKRRTGLPWVADFRDLWVERPGRRVRSRWHAFRDRHLEAVVLREADRVVVTSPAWQEALCRQHGEWLREKMAWIPNGYDPSKDSGMPRAGDRDRYVLRLVYTGAMDASVSPLPLIEALGRLKERHPHLMGRFQVRLVGYAGHELSRLESAIAGHGLEPYVELLGTQSHERCLREQAEADVLLLFSAPCHRDTITGKSFEYMRSGRPILAMIPRSGAQAQILRAANTAWILDYSDVDGAMRTLERLARGPGAPRVEPRWDYIRQFDRHALAGTLAGVLAALPAGRA</sequence>
<dbReference type="OrthoDB" id="9794575at2"/>
<evidence type="ECO:0000313" key="4">
    <source>
        <dbReference type="Proteomes" id="UP000183104"/>
    </source>
</evidence>
<evidence type="ECO:0000256" key="1">
    <source>
        <dbReference type="SAM" id="MobiDB-lite"/>
    </source>
</evidence>
<dbReference type="Pfam" id="PF13439">
    <property type="entry name" value="Glyco_transf_4"/>
    <property type="match status" value="1"/>
</dbReference>
<keyword evidence="4" id="KW-1185">Reference proteome</keyword>
<dbReference type="Gene3D" id="3.40.50.2000">
    <property type="entry name" value="Glycogen Phosphorylase B"/>
    <property type="match status" value="2"/>
</dbReference>